<gene>
    <name evidence="2" type="ORF">E2C04_07440</name>
</gene>
<sequence length="61" mass="6526">MPRTTIHSTSTYAATNATGRKRCGSWKRSKRKRSSSARATSPASSHPSAMVMRAATSTDSP</sequence>
<proteinExistence type="predicted"/>
<feature type="compositionally biased region" description="Polar residues" evidence="1">
    <location>
        <begin position="1"/>
        <end position="18"/>
    </location>
</feature>
<feature type="compositionally biased region" description="Low complexity" evidence="1">
    <location>
        <begin position="36"/>
        <end position="49"/>
    </location>
</feature>
<evidence type="ECO:0000313" key="2">
    <source>
        <dbReference type="EMBL" id="QCC77086.1"/>
    </source>
</evidence>
<dbReference type="EMBL" id="CP038462">
    <property type="protein sequence ID" value="QCC77086.1"/>
    <property type="molecule type" value="Genomic_DNA"/>
</dbReference>
<feature type="compositionally biased region" description="Basic residues" evidence="1">
    <location>
        <begin position="19"/>
        <end position="35"/>
    </location>
</feature>
<protein>
    <submittedName>
        <fullName evidence="2">Uncharacterized protein</fullName>
    </submittedName>
</protein>
<evidence type="ECO:0000256" key="1">
    <source>
        <dbReference type="SAM" id="MobiDB-lite"/>
    </source>
</evidence>
<evidence type="ECO:0000313" key="3">
    <source>
        <dbReference type="Proteomes" id="UP000297025"/>
    </source>
</evidence>
<dbReference type="Proteomes" id="UP000297025">
    <property type="component" value="Chromosome"/>
</dbReference>
<name>A0A4P7UAX2_9ACTN</name>
<accession>A0A4P7UAX2</accession>
<reference evidence="2 3" key="1">
    <citation type="journal article" date="2008" name="Int. J. Syst. Evol. Microbiol.">
        <title>Nocardioides daphniae sp. nov., isolated from Daphnia cucullata (Crustacea: Cladocera).</title>
        <authorList>
            <person name="Toth E.M."/>
            <person name="Keki Z."/>
            <person name="Homonnay Z.G."/>
            <person name="Borsodi A.K."/>
            <person name="Marialigeti K."/>
            <person name="Schumann P."/>
        </authorList>
    </citation>
    <scope>NUCLEOTIDE SEQUENCE [LARGE SCALE GENOMIC DNA]</scope>
    <source>
        <strain evidence="2 3">JCM 16608</strain>
    </source>
</reference>
<organism evidence="2 3">
    <name type="scientific">Nocardioides daphniae</name>
    <dbReference type="NCBI Taxonomy" id="402297"/>
    <lineage>
        <taxon>Bacteria</taxon>
        <taxon>Bacillati</taxon>
        <taxon>Actinomycetota</taxon>
        <taxon>Actinomycetes</taxon>
        <taxon>Propionibacteriales</taxon>
        <taxon>Nocardioidaceae</taxon>
        <taxon>Nocardioides</taxon>
    </lineage>
</organism>
<feature type="region of interest" description="Disordered" evidence="1">
    <location>
        <begin position="1"/>
        <end position="61"/>
    </location>
</feature>
<dbReference type="AlphaFoldDB" id="A0A4P7UAX2"/>
<dbReference type="KEGG" id="ndp:E2C04_07440"/>